<protein>
    <submittedName>
        <fullName evidence="2">Uncharacterized protein</fullName>
    </submittedName>
</protein>
<sequence>MSVVEQQRTRDLHQREKRSVNSKSNGAGDDVTFLSFPRINSINQSSQMKPISNIQRSQTPFQRPAHHSTPLSIRHVLQSSHCRVNPYPLSVFLSLHRKGQDLGDFRSSVITTETEGSGVTLEEHPLKPGEIVHGGV</sequence>
<reference evidence="2" key="1">
    <citation type="submission" date="2021-03" db="EMBL/GenBank/DDBJ databases">
        <authorList>
            <person name="Li Z."/>
            <person name="Yang C."/>
        </authorList>
    </citation>
    <scope>NUCLEOTIDE SEQUENCE</scope>
    <source>
        <strain evidence="2">Dzin_1.0</strain>
        <tissue evidence="2">Leaf</tissue>
    </source>
</reference>
<accession>A0A9D5HUB9</accession>
<evidence type="ECO:0000313" key="3">
    <source>
        <dbReference type="Proteomes" id="UP001085076"/>
    </source>
</evidence>
<dbReference type="EMBL" id="JAGGNH010000001">
    <property type="protein sequence ID" value="KAJ0989179.1"/>
    <property type="molecule type" value="Genomic_DNA"/>
</dbReference>
<keyword evidence="3" id="KW-1185">Reference proteome</keyword>
<proteinExistence type="predicted"/>
<gene>
    <name evidence="2" type="ORF">J5N97_007535</name>
</gene>
<dbReference type="Proteomes" id="UP001085076">
    <property type="component" value="Miscellaneous, Linkage group lg01"/>
</dbReference>
<organism evidence="2 3">
    <name type="scientific">Dioscorea zingiberensis</name>
    <dbReference type="NCBI Taxonomy" id="325984"/>
    <lineage>
        <taxon>Eukaryota</taxon>
        <taxon>Viridiplantae</taxon>
        <taxon>Streptophyta</taxon>
        <taxon>Embryophyta</taxon>
        <taxon>Tracheophyta</taxon>
        <taxon>Spermatophyta</taxon>
        <taxon>Magnoliopsida</taxon>
        <taxon>Liliopsida</taxon>
        <taxon>Dioscoreales</taxon>
        <taxon>Dioscoreaceae</taxon>
        <taxon>Dioscorea</taxon>
    </lineage>
</organism>
<evidence type="ECO:0000313" key="2">
    <source>
        <dbReference type="EMBL" id="KAJ0989179.1"/>
    </source>
</evidence>
<feature type="region of interest" description="Disordered" evidence="1">
    <location>
        <begin position="1"/>
        <end position="32"/>
    </location>
</feature>
<feature type="compositionally biased region" description="Basic and acidic residues" evidence="1">
    <location>
        <begin position="7"/>
        <end position="19"/>
    </location>
</feature>
<name>A0A9D5HUB9_9LILI</name>
<comment type="caution">
    <text evidence="2">The sequence shown here is derived from an EMBL/GenBank/DDBJ whole genome shotgun (WGS) entry which is preliminary data.</text>
</comment>
<dbReference type="AlphaFoldDB" id="A0A9D5HUB9"/>
<evidence type="ECO:0000256" key="1">
    <source>
        <dbReference type="SAM" id="MobiDB-lite"/>
    </source>
</evidence>
<reference evidence="2" key="2">
    <citation type="journal article" date="2022" name="Hortic Res">
        <title>The genome of Dioscorea zingiberensis sheds light on the biosynthesis, origin and evolution of the medicinally important diosgenin saponins.</title>
        <authorList>
            <person name="Li Y."/>
            <person name="Tan C."/>
            <person name="Li Z."/>
            <person name="Guo J."/>
            <person name="Li S."/>
            <person name="Chen X."/>
            <person name="Wang C."/>
            <person name="Dai X."/>
            <person name="Yang H."/>
            <person name="Song W."/>
            <person name="Hou L."/>
            <person name="Xu J."/>
            <person name="Tong Z."/>
            <person name="Xu A."/>
            <person name="Yuan X."/>
            <person name="Wang W."/>
            <person name="Yang Q."/>
            <person name="Chen L."/>
            <person name="Sun Z."/>
            <person name="Wang K."/>
            <person name="Pan B."/>
            <person name="Chen J."/>
            <person name="Bao Y."/>
            <person name="Liu F."/>
            <person name="Qi X."/>
            <person name="Gang D.R."/>
            <person name="Wen J."/>
            <person name="Li J."/>
        </authorList>
    </citation>
    <scope>NUCLEOTIDE SEQUENCE</scope>
    <source>
        <strain evidence="2">Dzin_1.0</strain>
    </source>
</reference>
<feature type="compositionally biased region" description="Polar residues" evidence="1">
    <location>
        <begin position="44"/>
        <end position="61"/>
    </location>
</feature>
<feature type="region of interest" description="Disordered" evidence="1">
    <location>
        <begin position="44"/>
        <end position="69"/>
    </location>
</feature>